<proteinExistence type="predicted"/>
<dbReference type="InterPro" id="IPR008914">
    <property type="entry name" value="PEBP"/>
</dbReference>
<dbReference type="RefSeq" id="XP_020118109.1">
    <property type="nucleotide sequence ID" value="XM_020269184.1"/>
</dbReference>
<reference evidence="1 2" key="1">
    <citation type="submission" date="2015-06" db="EMBL/GenBank/DDBJ databases">
        <title>Talaromyces atroroseus IBT 11181 draft genome.</title>
        <authorList>
            <person name="Rasmussen K.B."/>
            <person name="Rasmussen S."/>
            <person name="Petersen B."/>
            <person name="Sicheritz-Ponten T."/>
            <person name="Mortensen U.H."/>
            <person name="Thrane U."/>
        </authorList>
    </citation>
    <scope>NUCLEOTIDE SEQUENCE [LARGE SCALE GENOMIC DNA]</scope>
    <source>
        <strain evidence="1 2">IBT 11181</strain>
    </source>
</reference>
<dbReference type="GO" id="GO:0005543">
    <property type="term" value="F:phospholipid binding"/>
    <property type="evidence" value="ECO:0007669"/>
    <property type="project" value="TreeGrafter"/>
</dbReference>
<organism evidence="1 2">
    <name type="scientific">Talaromyces atroroseus</name>
    <dbReference type="NCBI Taxonomy" id="1441469"/>
    <lineage>
        <taxon>Eukaryota</taxon>
        <taxon>Fungi</taxon>
        <taxon>Dikarya</taxon>
        <taxon>Ascomycota</taxon>
        <taxon>Pezizomycotina</taxon>
        <taxon>Eurotiomycetes</taxon>
        <taxon>Eurotiomycetidae</taxon>
        <taxon>Eurotiales</taxon>
        <taxon>Trichocomaceae</taxon>
        <taxon>Talaromyces</taxon>
        <taxon>Talaromyces sect. Trachyspermi</taxon>
    </lineage>
</organism>
<dbReference type="Gene3D" id="3.90.280.10">
    <property type="entry name" value="PEBP-like"/>
    <property type="match status" value="1"/>
</dbReference>
<dbReference type="STRING" id="1441469.A0A225AL63"/>
<keyword evidence="2" id="KW-1185">Reference proteome</keyword>
<gene>
    <name evidence="1" type="ORF">UA08_06861</name>
</gene>
<evidence type="ECO:0000313" key="1">
    <source>
        <dbReference type="EMBL" id="OKL57988.1"/>
    </source>
</evidence>
<dbReference type="Pfam" id="PF01161">
    <property type="entry name" value="PBP"/>
    <property type="match status" value="1"/>
</dbReference>
<dbReference type="EMBL" id="LFMY01000010">
    <property type="protein sequence ID" value="OKL57988.1"/>
    <property type="molecule type" value="Genomic_DNA"/>
</dbReference>
<evidence type="ECO:0008006" key="3">
    <source>
        <dbReference type="Google" id="ProtNLM"/>
    </source>
</evidence>
<name>A0A225AL63_TALAT</name>
<dbReference type="SUPFAM" id="SSF49777">
    <property type="entry name" value="PEBP-like"/>
    <property type="match status" value="1"/>
</dbReference>
<evidence type="ECO:0000313" key="2">
    <source>
        <dbReference type="Proteomes" id="UP000214365"/>
    </source>
</evidence>
<accession>A0A225AL63</accession>
<dbReference type="Proteomes" id="UP000214365">
    <property type="component" value="Unassembled WGS sequence"/>
</dbReference>
<dbReference type="GO" id="GO:0046578">
    <property type="term" value="P:regulation of Ras protein signal transduction"/>
    <property type="evidence" value="ECO:0007669"/>
    <property type="project" value="TreeGrafter"/>
</dbReference>
<sequence>MPDISKHLEVLEGFKNGSYPTLGLSLGSRQVTPGEKIPRADTKATPTLLAPPDLPQGSYAIISIDLDVPFASFNILSPGAHWVQTGFKITDQPNRELKSDDPAVAYWAAAAPPPGAAPHRYVFFLYKQMPDSSIPQNYKEKPFGNSQRVRFDVDGMVKQLKLGEIVAVNYFVSN</sequence>
<dbReference type="InterPro" id="IPR036610">
    <property type="entry name" value="PEBP-like_sf"/>
</dbReference>
<comment type="caution">
    <text evidence="1">The sequence shown here is derived from an EMBL/GenBank/DDBJ whole genome shotgun (WGS) entry which is preliminary data.</text>
</comment>
<dbReference type="PANTHER" id="PTHR11362">
    <property type="entry name" value="PHOSPHATIDYLETHANOLAMINE-BINDING PROTEIN"/>
    <property type="match status" value="1"/>
</dbReference>
<dbReference type="PANTHER" id="PTHR11362:SF78">
    <property type="entry name" value="PROTEASE INHIBITOR"/>
    <property type="match status" value="1"/>
</dbReference>
<dbReference type="CDD" id="cd00866">
    <property type="entry name" value="PEBP_euk"/>
    <property type="match status" value="1"/>
</dbReference>
<dbReference type="AlphaFoldDB" id="A0A225AL63"/>
<dbReference type="InterPro" id="IPR035810">
    <property type="entry name" value="PEBP_euk"/>
</dbReference>
<dbReference type="GO" id="GO:0030162">
    <property type="term" value="P:regulation of proteolysis"/>
    <property type="evidence" value="ECO:0007669"/>
    <property type="project" value="TreeGrafter"/>
</dbReference>
<dbReference type="GO" id="GO:0030414">
    <property type="term" value="F:peptidase inhibitor activity"/>
    <property type="evidence" value="ECO:0007669"/>
    <property type="project" value="TreeGrafter"/>
</dbReference>
<dbReference type="GeneID" id="31006616"/>
<dbReference type="OrthoDB" id="2506647at2759"/>
<protein>
    <recommendedName>
        <fullName evidence="3">PEBP-like protein</fullName>
    </recommendedName>
</protein>